<dbReference type="GO" id="GO:0032263">
    <property type="term" value="P:GMP salvage"/>
    <property type="evidence" value="ECO:0007669"/>
    <property type="project" value="TreeGrafter"/>
</dbReference>
<dbReference type="Proteomes" id="UP000256763">
    <property type="component" value="Unassembled WGS sequence"/>
</dbReference>
<dbReference type="SUPFAM" id="SSF53271">
    <property type="entry name" value="PRTase-like"/>
    <property type="match status" value="1"/>
</dbReference>
<dbReference type="GO" id="GO:0004422">
    <property type="term" value="F:hypoxanthine phosphoribosyltransferase activity"/>
    <property type="evidence" value="ECO:0007669"/>
    <property type="project" value="TreeGrafter"/>
</dbReference>
<dbReference type="PANTHER" id="PTHR43340:SF1">
    <property type="entry name" value="HYPOXANTHINE PHOSPHORIBOSYLTRANSFERASE"/>
    <property type="match status" value="1"/>
</dbReference>
<accession>A0A3E0WLD6</accession>
<organism evidence="4 5">
    <name type="scientific">Alkalilimnicola ehrlichii</name>
    <dbReference type="NCBI Taxonomy" id="351052"/>
    <lineage>
        <taxon>Bacteria</taxon>
        <taxon>Pseudomonadati</taxon>
        <taxon>Pseudomonadota</taxon>
        <taxon>Gammaproteobacteria</taxon>
        <taxon>Chromatiales</taxon>
        <taxon>Ectothiorhodospiraceae</taxon>
        <taxon>Alkalilimnicola</taxon>
    </lineage>
</organism>
<keyword evidence="4" id="KW-0808">Transferase</keyword>
<keyword evidence="5" id="KW-1185">Reference proteome</keyword>
<keyword evidence="4" id="KW-0328">Glycosyltransferase</keyword>
<dbReference type="GO" id="GO:0032264">
    <property type="term" value="P:IMP salvage"/>
    <property type="evidence" value="ECO:0007669"/>
    <property type="project" value="TreeGrafter"/>
</dbReference>
<evidence type="ECO:0000313" key="4">
    <source>
        <dbReference type="EMBL" id="RFA33772.1"/>
    </source>
</evidence>
<comment type="catalytic activity">
    <reaction evidence="2">
        <text>IMP + diphosphate = hypoxanthine + 5-phospho-alpha-D-ribose 1-diphosphate</text>
        <dbReference type="Rhea" id="RHEA:17973"/>
        <dbReference type="ChEBI" id="CHEBI:17368"/>
        <dbReference type="ChEBI" id="CHEBI:33019"/>
        <dbReference type="ChEBI" id="CHEBI:58017"/>
        <dbReference type="ChEBI" id="CHEBI:58053"/>
        <dbReference type="EC" id="2.4.2.8"/>
    </reaction>
    <physiologicalReaction direction="right-to-left" evidence="2">
        <dbReference type="Rhea" id="RHEA:17975"/>
    </physiologicalReaction>
</comment>
<dbReference type="Gene3D" id="3.40.50.2020">
    <property type="match status" value="1"/>
</dbReference>
<reference evidence="5" key="1">
    <citation type="submission" date="2017-05" db="EMBL/GenBank/DDBJ databases">
        <authorList>
            <person name="Sharma S."/>
            <person name="Sidhu C."/>
            <person name="Pinnaka A.K."/>
        </authorList>
    </citation>
    <scope>NUCLEOTIDE SEQUENCE [LARGE SCALE GENOMIC DNA]</scope>
    <source>
        <strain evidence="5">AK93</strain>
    </source>
</reference>
<dbReference type="CDD" id="cd06223">
    <property type="entry name" value="PRTases_typeI"/>
    <property type="match status" value="1"/>
</dbReference>
<feature type="domain" description="Phosphoribosyltransferase" evidence="3">
    <location>
        <begin position="18"/>
        <end position="166"/>
    </location>
</feature>
<evidence type="ECO:0000256" key="1">
    <source>
        <dbReference type="ARBA" id="ARBA00048811"/>
    </source>
</evidence>
<dbReference type="NCBIfam" id="NF006605">
    <property type="entry name" value="PRK09162.1"/>
    <property type="match status" value="1"/>
</dbReference>
<evidence type="ECO:0000256" key="2">
    <source>
        <dbReference type="ARBA" id="ARBA00049402"/>
    </source>
</evidence>
<comment type="caution">
    <text evidence="4">The sequence shown here is derived from an EMBL/GenBank/DDBJ whole genome shotgun (WGS) entry which is preliminary data.</text>
</comment>
<proteinExistence type="predicted"/>
<dbReference type="InterPro" id="IPR050408">
    <property type="entry name" value="HGPRT"/>
</dbReference>
<name>A0A3E0WLD6_9GAMM</name>
<comment type="catalytic activity">
    <reaction evidence="1">
        <text>GMP + diphosphate = guanine + 5-phospho-alpha-D-ribose 1-diphosphate</text>
        <dbReference type="Rhea" id="RHEA:25424"/>
        <dbReference type="ChEBI" id="CHEBI:16235"/>
        <dbReference type="ChEBI" id="CHEBI:33019"/>
        <dbReference type="ChEBI" id="CHEBI:58017"/>
        <dbReference type="ChEBI" id="CHEBI:58115"/>
        <dbReference type="EC" id="2.4.2.8"/>
    </reaction>
    <physiologicalReaction direction="right-to-left" evidence="1">
        <dbReference type="Rhea" id="RHEA:25426"/>
    </physiologicalReaction>
</comment>
<dbReference type="GO" id="GO:0006178">
    <property type="term" value="P:guanine salvage"/>
    <property type="evidence" value="ECO:0007669"/>
    <property type="project" value="TreeGrafter"/>
</dbReference>
<dbReference type="PANTHER" id="PTHR43340">
    <property type="entry name" value="HYPOXANTHINE-GUANINE PHOSPHORIBOSYLTRANSFERASE"/>
    <property type="match status" value="1"/>
</dbReference>
<evidence type="ECO:0000259" key="3">
    <source>
        <dbReference type="Pfam" id="PF00156"/>
    </source>
</evidence>
<dbReference type="InterPro" id="IPR029057">
    <property type="entry name" value="PRTase-like"/>
</dbReference>
<dbReference type="InterPro" id="IPR000836">
    <property type="entry name" value="PRTase_dom"/>
</dbReference>
<dbReference type="GO" id="GO:0005829">
    <property type="term" value="C:cytosol"/>
    <property type="evidence" value="ECO:0007669"/>
    <property type="project" value="TreeGrafter"/>
</dbReference>
<dbReference type="GO" id="GO:0000287">
    <property type="term" value="F:magnesium ion binding"/>
    <property type="evidence" value="ECO:0007669"/>
    <property type="project" value="TreeGrafter"/>
</dbReference>
<evidence type="ECO:0000313" key="5">
    <source>
        <dbReference type="Proteomes" id="UP000256763"/>
    </source>
</evidence>
<dbReference type="EMBL" id="NFZW01000019">
    <property type="protein sequence ID" value="RFA33772.1"/>
    <property type="molecule type" value="Genomic_DNA"/>
</dbReference>
<sequence>MTISAEEASRVLAEAELLYDEANVDRAIERMATQITDELNGSLPLFLCVMTGGLVLSGKLLPRLMFPVELDYLHATRYRGATQGGELSWLAKPRASLRDRVVLIVDDILDEGHTLAGIIQQCRDEGAQEVRTAVLVDKQHDRRFNNLQADYVGLRVDDRYVFGAGMDYKGLLRNVPGIYAAREI</sequence>
<dbReference type="AlphaFoldDB" id="A0A3E0WLD6"/>
<dbReference type="GO" id="GO:0046100">
    <property type="term" value="P:hypoxanthine metabolic process"/>
    <property type="evidence" value="ECO:0007669"/>
    <property type="project" value="TreeGrafter"/>
</dbReference>
<dbReference type="Pfam" id="PF00156">
    <property type="entry name" value="Pribosyltran"/>
    <property type="match status" value="1"/>
</dbReference>
<protein>
    <submittedName>
        <fullName evidence="4">Hypoxanthine-guanine phosphoribosyltransferase</fullName>
    </submittedName>
</protein>
<gene>
    <name evidence="4" type="ORF">CAL65_16670</name>
</gene>
<dbReference type="OrthoDB" id="9802824at2"/>
<dbReference type="RefSeq" id="WP_116304077.1">
    <property type="nucleotide sequence ID" value="NZ_NFZV01000039.1"/>
</dbReference>